<accession>A0ABR0QCI7</accession>
<reference evidence="2 3" key="1">
    <citation type="submission" date="2023-03" db="EMBL/GenBank/DDBJ databases">
        <title>WGS of Gossypium arboreum.</title>
        <authorList>
            <person name="Yu D."/>
        </authorList>
    </citation>
    <scope>NUCLEOTIDE SEQUENCE [LARGE SCALE GENOMIC DNA]</scope>
    <source>
        <tissue evidence="2">Leaf</tissue>
    </source>
</reference>
<protein>
    <submittedName>
        <fullName evidence="2">Uncharacterized protein</fullName>
    </submittedName>
</protein>
<gene>
    <name evidence="2" type="ORF">PVK06_012459</name>
</gene>
<dbReference type="EMBL" id="JARKNE010000004">
    <property type="protein sequence ID" value="KAK5836662.1"/>
    <property type="molecule type" value="Genomic_DNA"/>
</dbReference>
<dbReference type="Proteomes" id="UP001358586">
    <property type="component" value="Chromosome 4"/>
</dbReference>
<feature type="compositionally biased region" description="Polar residues" evidence="1">
    <location>
        <begin position="77"/>
        <end position="87"/>
    </location>
</feature>
<evidence type="ECO:0000313" key="2">
    <source>
        <dbReference type="EMBL" id="KAK5836662.1"/>
    </source>
</evidence>
<keyword evidence="3" id="KW-1185">Reference proteome</keyword>
<sequence length="87" mass="10203">MLIPEHTLPESTRWHRTETRPCHNRVPAFRYMNSISNTDPEPDYETSKETSHTVYLNPPSFEDIFGEDPELQHSAHSRSSSYHPELH</sequence>
<proteinExistence type="predicted"/>
<feature type="region of interest" description="Disordered" evidence="1">
    <location>
        <begin position="59"/>
        <end position="87"/>
    </location>
</feature>
<comment type="caution">
    <text evidence="2">The sequence shown here is derived from an EMBL/GenBank/DDBJ whole genome shotgun (WGS) entry which is preliminary data.</text>
</comment>
<evidence type="ECO:0000313" key="3">
    <source>
        <dbReference type="Proteomes" id="UP001358586"/>
    </source>
</evidence>
<name>A0ABR0QCI7_GOSAR</name>
<evidence type="ECO:0000256" key="1">
    <source>
        <dbReference type="SAM" id="MobiDB-lite"/>
    </source>
</evidence>
<organism evidence="2 3">
    <name type="scientific">Gossypium arboreum</name>
    <name type="common">Tree cotton</name>
    <name type="synonym">Gossypium nanking</name>
    <dbReference type="NCBI Taxonomy" id="29729"/>
    <lineage>
        <taxon>Eukaryota</taxon>
        <taxon>Viridiplantae</taxon>
        <taxon>Streptophyta</taxon>
        <taxon>Embryophyta</taxon>
        <taxon>Tracheophyta</taxon>
        <taxon>Spermatophyta</taxon>
        <taxon>Magnoliopsida</taxon>
        <taxon>eudicotyledons</taxon>
        <taxon>Gunneridae</taxon>
        <taxon>Pentapetalae</taxon>
        <taxon>rosids</taxon>
        <taxon>malvids</taxon>
        <taxon>Malvales</taxon>
        <taxon>Malvaceae</taxon>
        <taxon>Malvoideae</taxon>
        <taxon>Gossypium</taxon>
    </lineage>
</organism>